<accession>A0A239PFF9</accession>
<sequence length="310" mass="33246">MLWLVWRQHRWQLLAVAAVAAAYCGYLLWIGWGVPAAIDECRTVVGVCDAYNLAKSRWDTAILVGNLLPLAVGVFWGAPLLAREVEQGTIRLVLTQSVSRRRWLGIKLGLVVAAAAAFGLAVGTAVGWAAPRFGVVSGDWPFGNDVLFSQAGALPAATWVFALLVGTALGAVLRRVMTTVAVTVVVLVLGFVGLVALRPHLIPPVVVVAGAEHMVRDPWPEASELGWLYRVSYLDNDGREVTSATAGEICADPANTYPTAECLARTGLRQRAVYQPLDRYVWFQAAEAGLLLVVSAGLALAVRRRLANAV</sequence>
<protein>
    <recommendedName>
        <fullName evidence="4">ABC-2 family transporter protein</fullName>
    </recommendedName>
</protein>
<evidence type="ECO:0000256" key="1">
    <source>
        <dbReference type="SAM" id="Phobius"/>
    </source>
</evidence>
<proteinExistence type="predicted"/>
<feature type="transmembrane region" description="Helical" evidence="1">
    <location>
        <begin position="281"/>
        <end position="302"/>
    </location>
</feature>
<feature type="transmembrane region" description="Helical" evidence="1">
    <location>
        <begin position="150"/>
        <end position="173"/>
    </location>
</feature>
<dbReference type="EMBL" id="FZPH01000027">
    <property type="protein sequence ID" value="SNT65846.1"/>
    <property type="molecule type" value="Genomic_DNA"/>
</dbReference>
<feature type="transmembrane region" description="Helical" evidence="1">
    <location>
        <begin position="103"/>
        <end position="130"/>
    </location>
</feature>
<dbReference type="GO" id="GO:0005886">
    <property type="term" value="C:plasma membrane"/>
    <property type="evidence" value="ECO:0007669"/>
    <property type="project" value="UniProtKB-SubCell"/>
</dbReference>
<name>A0A239PFF9_9ACTN</name>
<dbReference type="AlphaFoldDB" id="A0A239PFF9"/>
<reference evidence="2 3" key="1">
    <citation type="submission" date="2017-06" db="EMBL/GenBank/DDBJ databases">
        <authorList>
            <person name="Kim H.J."/>
            <person name="Triplett B.A."/>
        </authorList>
    </citation>
    <scope>NUCLEOTIDE SEQUENCE [LARGE SCALE GENOMIC DNA]</scope>
    <source>
        <strain evidence="2 3">CGMCC 4.5593</strain>
    </source>
</reference>
<dbReference type="Proteomes" id="UP000198362">
    <property type="component" value="Unassembled WGS sequence"/>
</dbReference>
<keyword evidence="1" id="KW-0812">Transmembrane</keyword>
<dbReference type="GO" id="GO:0140359">
    <property type="term" value="F:ABC-type transporter activity"/>
    <property type="evidence" value="ECO:0007669"/>
    <property type="project" value="InterPro"/>
</dbReference>
<evidence type="ECO:0000313" key="2">
    <source>
        <dbReference type="EMBL" id="SNT65846.1"/>
    </source>
</evidence>
<gene>
    <name evidence="2" type="ORF">SAMN05421812_12755</name>
</gene>
<feature type="transmembrane region" description="Helical" evidence="1">
    <location>
        <begin position="61"/>
        <end position="82"/>
    </location>
</feature>
<dbReference type="RefSeq" id="WP_245871431.1">
    <property type="nucleotide sequence ID" value="NZ_FZPH01000027.1"/>
</dbReference>
<evidence type="ECO:0008006" key="4">
    <source>
        <dbReference type="Google" id="ProtNLM"/>
    </source>
</evidence>
<keyword evidence="1" id="KW-0472">Membrane</keyword>
<feature type="transmembrane region" description="Helical" evidence="1">
    <location>
        <begin position="180"/>
        <end position="197"/>
    </location>
</feature>
<evidence type="ECO:0000313" key="3">
    <source>
        <dbReference type="Proteomes" id="UP000198362"/>
    </source>
</evidence>
<keyword evidence="1" id="KW-1133">Transmembrane helix</keyword>
<feature type="transmembrane region" description="Helical" evidence="1">
    <location>
        <begin position="12"/>
        <end position="32"/>
    </location>
</feature>
<keyword evidence="3" id="KW-1185">Reference proteome</keyword>
<organism evidence="2 3">
    <name type="scientific">Asanoa hainanensis</name>
    <dbReference type="NCBI Taxonomy" id="560556"/>
    <lineage>
        <taxon>Bacteria</taxon>
        <taxon>Bacillati</taxon>
        <taxon>Actinomycetota</taxon>
        <taxon>Actinomycetes</taxon>
        <taxon>Micromonosporales</taxon>
        <taxon>Micromonosporaceae</taxon>
        <taxon>Asanoa</taxon>
    </lineage>
</organism>